<dbReference type="OrthoDB" id="5554151at2759"/>
<dbReference type="EMBL" id="JANBTW010000078">
    <property type="protein sequence ID" value="KAJ2672680.1"/>
    <property type="molecule type" value="Genomic_DNA"/>
</dbReference>
<feature type="compositionally biased region" description="Low complexity" evidence="2">
    <location>
        <begin position="117"/>
        <end position="167"/>
    </location>
</feature>
<dbReference type="Pfam" id="PF03856">
    <property type="entry name" value="SUN"/>
    <property type="match status" value="1"/>
</dbReference>
<comment type="similarity">
    <text evidence="1">Belongs to the SUN family.</text>
</comment>
<name>A0A9W8G5E6_9FUNG</name>
<evidence type="ECO:0000256" key="2">
    <source>
        <dbReference type="SAM" id="MobiDB-lite"/>
    </source>
</evidence>
<feature type="region of interest" description="Disordered" evidence="2">
    <location>
        <begin position="117"/>
        <end position="175"/>
    </location>
</feature>
<sequence>MPITKMDAMVAVIAIMAPSLIPSLLVELLLDSVEVVAAAARTTRRDGVGVAVVTAVAARATKSDGMKTLSLVTALAAAVSLCGAQGDSGALGEPLFIYVKSPGAVATSELGASPSSSYAQATAAPTTAAQPTSSAPMAPASQPPSSAAASTSTAQASPTSGASAGSSIPNGQGNSFTVPQGAVRFPWNYGNGDKVVPITPTQQNGGWAMSPDQMCKPNSWCPYACESGYYAAQWDPSALLYNGAGSMNGGLYADASGVLSKPFPDRAFCERGLFNAFVKNTLGKSVSACQTVYPGNESMLIPTVVQAGGTAPLNVVPSSYWLGTSSQFYVNLAGSTDSQCIWGTASEPVGNWGAFIFGAGQGKDGNTYISVQYNPLYLSSGFKATDTYNVRIECVSGNCNFPTGGECKCEQGVCSLANGCTVGLPSNAQANFVLY</sequence>
<evidence type="ECO:0000313" key="3">
    <source>
        <dbReference type="EMBL" id="KAJ2672680.1"/>
    </source>
</evidence>
<dbReference type="PANTHER" id="PTHR31654">
    <property type="entry name" value="SECRETED BETA-GLUCOSIDASE ADG3-RELATED"/>
    <property type="match status" value="1"/>
</dbReference>
<evidence type="ECO:0000256" key="1">
    <source>
        <dbReference type="ARBA" id="ARBA00010579"/>
    </source>
</evidence>
<dbReference type="PANTHER" id="PTHR31654:SF0">
    <property type="entry name" value="SECRETED BETA-GLUCOSIDASE ADG3-RELATED"/>
    <property type="match status" value="1"/>
</dbReference>
<comment type="caution">
    <text evidence="3">The sequence shown here is derived from an EMBL/GenBank/DDBJ whole genome shotgun (WGS) entry which is preliminary data.</text>
</comment>
<dbReference type="InterPro" id="IPR053088">
    <property type="entry name" value="Beta-glucosidase/SUN-like"/>
</dbReference>
<dbReference type="Proteomes" id="UP001151518">
    <property type="component" value="Unassembled WGS sequence"/>
</dbReference>
<dbReference type="InterPro" id="IPR005556">
    <property type="entry name" value="SUN"/>
</dbReference>
<evidence type="ECO:0000313" key="4">
    <source>
        <dbReference type="Proteomes" id="UP001151518"/>
    </source>
</evidence>
<protein>
    <submittedName>
        <fullName evidence="3">Uncharacterized protein</fullName>
    </submittedName>
</protein>
<proteinExistence type="inferred from homology"/>
<organism evidence="3 4">
    <name type="scientific">Coemansia spiralis</name>
    <dbReference type="NCBI Taxonomy" id="417178"/>
    <lineage>
        <taxon>Eukaryota</taxon>
        <taxon>Fungi</taxon>
        <taxon>Fungi incertae sedis</taxon>
        <taxon>Zoopagomycota</taxon>
        <taxon>Kickxellomycotina</taxon>
        <taxon>Kickxellomycetes</taxon>
        <taxon>Kickxellales</taxon>
        <taxon>Kickxellaceae</taxon>
        <taxon>Coemansia</taxon>
    </lineage>
</organism>
<accession>A0A9W8G5E6</accession>
<dbReference type="AlphaFoldDB" id="A0A9W8G5E6"/>
<gene>
    <name evidence="3" type="ORF">GGI25_004998</name>
</gene>
<reference evidence="3" key="1">
    <citation type="submission" date="2022-07" db="EMBL/GenBank/DDBJ databases">
        <title>Phylogenomic reconstructions and comparative analyses of Kickxellomycotina fungi.</title>
        <authorList>
            <person name="Reynolds N.K."/>
            <person name="Stajich J.E."/>
            <person name="Barry K."/>
            <person name="Grigoriev I.V."/>
            <person name="Crous P."/>
            <person name="Smith M.E."/>
        </authorList>
    </citation>
    <scope>NUCLEOTIDE SEQUENCE</scope>
    <source>
        <strain evidence="3">NRRL 3115</strain>
    </source>
</reference>